<accession>A0A4V3I6V8</accession>
<name>A0A4V3I6V8_9MICO</name>
<comment type="caution">
    <text evidence="1">The sequence shown here is derived from an EMBL/GenBank/DDBJ whole genome shotgun (WGS) entry which is preliminary data.</text>
</comment>
<dbReference type="OrthoDB" id="5123505at2"/>
<keyword evidence="2" id="KW-1185">Reference proteome</keyword>
<evidence type="ECO:0000313" key="2">
    <source>
        <dbReference type="Proteomes" id="UP000297866"/>
    </source>
</evidence>
<organism evidence="1 2">
    <name type="scientific">Cryobacterium tagatosivorans</name>
    <dbReference type="NCBI Taxonomy" id="1259199"/>
    <lineage>
        <taxon>Bacteria</taxon>
        <taxon>Bacillati</taxon>
        <taxon>Actinomycetota</taxon>
        <taxon>Actinomycetes</taxon>
        <taxon>Micrococcales</taxon>
        <taxon>Microbacteriaceae</taxon>
        <taxon>Cryobacterium</taxon>
    </lineage>
</organism>
<dbReference type="RefSeq" id="WP_134493164.1">
    <property type="nucleotide sequence ID" value="NZ_SOEZ01000079.1"/>
</dbReference>
<protein>
    <submittedName>
        <fullName evidence="1">Uncharacterized protein</fullName>
    </submittedName>
</protein>
<reference evidence="1 2" key="1">
    <citation type="submission" date="2019-03" db="EMBL/GenBank/DDBJ databases">
        <title>Genomics of glacier-inhabiting Cryobacterium strains.</title>
        <authorList>
            <person name="Liu Q."/>
            <person name="Xin Y.-H."/>
        </authorList>
    </citation>
    <scope>NUCLEOTIDE SEQUENCE [LARGE SCALE GENOMIC DNA]</scope>
    <source>
        <strain evidence="1 2">Sr47</strain>
    </source>
</reference>
<sequence length="129" mass="14028">MNTSVIHKPLTDSEKVDRAIADAENERLAIQARETPCKYIDCTGNGHEFYAPVADWSHEAVNATFDGGIVKASISDCSGRFEGDIAFEGDGTMTADEFRTAATEYEAFPAWLRSMADRMDALTTEGAAL</sequence>
<dbReference type="EMBL" id="SOEZ01000079">
    <property type="protein sequence ID" value="TFB46513.1"/>
    <property type="molecule type" value="Genomic_DNA"/>
</dbReference>
<evidence type="ECO:0000313" key="1">
    <source>
        <dbReference type="EMBL" id="TFB46513.1"/>
    </source>
</evidence>
<proteinExistence type="predicted"/>
<gene>
    <name evidence="1" type="ORF">E3O23_17150</name>
</gene>
<dbReference type="Proteomes" id="UP000297866">
    <property type="component" value="Unassembled WGS sequence"/>
</dbReference>
<dbReference type="AlphaFoldDB" id="A0A4V3I6V8"/>